<comment type="function">
    <text evidence="2">Antitoxin component of a type II toxin-antitoxin (TA) system.</text>
</comment>
<protein>
    <recommendedName>
        <fullName evidence="2">Antitoxin</fullName>
    </recommendedName>
</protein>
<accession>A0A3S0AAS4</accession>
<dbReference type="InterPro" id="IPR051405">
    <property type="entry name" value="phD/YefM_antitoxin"/>
</dbReference>
<dbReference type="EMBL" id="RWKW01000001">
    <property type="protein sequence ID" value="RST88498.1"/>
    <property type="molecule type" value="Genomic_DNA"/>
</dbReference>
<name>A0A3S0AAS4_9HYPH</name>
<dbReference type="PANTHER" id="PTHR33713:SF9">
    <property type="entry name" value="ANTITOXIN"/>
    <property type="match status" value="1"/>
</dbReference>
<organism evidence="3 4">
    <name type="scientific">Aquibium carbonis</name>
    <dbReference type="NCBI Taxonomy" id="2495581"/>
    <lineage>
        <taxon>Bacteria</taxon>
        <taxon>Pseudomonadati</taxon>
        <taxon>Pseudomonadota</taxon>
        <taxon>Alphaproteobacteria</taxon>
        <taxon>Hyphomicrobiales</taxon>
        <taxon>Phyllobacteriaceae</taxon>
        <taxon>Aquibium</taxon>
    </lineage>
</organism>
<dbReference type="SUPFAM" id="SSF143120">
    <property type="entry name" value="YefM-like"/>
    <property type="match status" value="1"/>
</dbReference>
<evidence type="ECO:0000313" key="3">
    <source>
        <dbReference type="EMBL" id="RST88498.1"/>
    </source>
</evidence>
<comment type="caution">
    <text evidence="3">The sequence shown here is derived from an EMBL/GenBank/DDBJ whole genome shotgun (WGS) entry which is preliminary data.</text>
</comment>
<comment type="similarity">
    <text evidence="1 2">Belongs to the phD/YefM antitoxin family.</text>
</comment>
<dbReference type="InterPro" id="IPR006442">
    <property type="entry name" value="Antitoxin_Phd/YefM"/>
</dbReference>
<sequence>MGKTANDDLDVWTLATAKARLSEVVERAQDGPQMVTRNGKPAAVIVSAEEWKRKTQRKGNLAEFLLASPLRGQDLDFARLDDQPRDLEP</sequence>
<keyword evidence="4" id="KW-1185">Reference proteome</keyword>
<proteinExistence type="inferred from homology"/>
<dbReference type="Proteomes" id="UP000278398">
    <property type="component" value="Unassembled WGS sequence"/>
</dbReference>
<dbReference type="Pfam" id="PF02604">
    <property type="entry name" value="PhdYeFM_antitox"/>
    <property type="match status" value="1"/>
</dbReference>
<dbReference type="PANTHER" id="PTHR33713">
    <property type="entry name" value="ANTITOXIN YAFN-RELATED"/>
    <property type="match status" value="1"/>
</dbReference>
<dbReference type="AlphaFoldDB" id="A0A3S0AAS4"/>
<reference evidence="3 4" key="1">
    <citation type="submission" date="2018-12" db="EMBL/GenBank/DDBJ databases">
        <title>Mesorhizobium carbonis sp. nov., isolated from coal mine water.</title>
        <authorList>
            <person name="Xin W."/>
            <person name="Xu Z."/>
            <person name="Xiang F."/>
            <person name="Zhang J."/>
            <person name="Xi L."/>
            <person name="Liu J."/>
        </authorList>
    </citation>
    <scope>NUCLEOTIDE SEQUENCE [LARGE SCALE GENOMIC DNA]</scope>
    <source>
        <strain evidence="3 4">B2.3</strain>
    </source>
</reference>
<evidence type="ECO:0000313" key="4">
    <source>
        <dbReference type="Proteomes" id="UP000278398"/>
    </source>
</evidence>
<evidence type="ECO:0000256" key="1">
    <source>
        <dbReference type="ARBA" id="ARBA00009981"/>
    </source>
</evidence>
<evidence type="ECO:0000256" key="2">
    <source>
        <dbReference type="RuleBase" id="RU362080"/>
    </source>
</evidence>
<gene>
    <name evidence="3" type="ORF">EJC49_00380</name>
</gene>
<dbReference type="OrthoDB" id="517402at2"/>
<dbReference type="NCBIfam" id="TIGR01552">
    <property type="entry name" value="phd_fam"/>
    <property type="match status" value="1"/>
</dbReference>
<dbReference type="Gene3D" id="3.40.1620.10">
    <property type="entry name" value="YefM-like domain"/>
    <property type="match status" value="1"/>
</dbReference>
<dbReference type="InterPro" id="IPR036165">
    <property type="entry name" value="YefM-like_sf"/>
</dbReference>
<dbReference type="RefSeq" id="WP_126697464.1">
    <property type="nucleotide sequence ID" value="NZ_RWKW01000001.1"/>
</dbReference>